<keyword evidence="1" id="KW-1133">Transmembrane helix</keyword>
<evidence type="ECO:0000313" key="3">
    <source>
        <dbReference type="Proteomes" id="UP001212483"/>
    </source>
</evidence>
<dbReference type="AlphaFoldDB" id="A0AB35IYL2"/>
<reference evidence="2" key="1">
    <citation type="submission" date="2023-01" db="EMBL/GenBank/DDBJ databases">
        <title>Human gut microbiome strain richness.</title>
        <authorList>
            <person name="Chen-Liaw A."/>
        </authorList>
    </citation>
    <scope>NUCLEOTIDE SEQUENCE</scope>
    <source>
        <strain evidence="2">1001283st1_B9_1001283B150217_161031</strain>
    </source>
</reference>
<evidence type="ECO:0000313" key="2">
    <source>
        <dbReference type="EMBL" id="MDB8606135.1"/>
    </source>
</evidence>
<proteinExistence type="predicted"/>
<organism evidence="2 3">
    <name type="scientific">Streptococcus salivarius</name>
    <dbReference type="NCBI Taxonomy" id="1304"/>
    <lineage>
        <taxon>Bacteria</taxon>
        <taxon>Bacillati</taxon>
        <taxon>Bacillota</taxon>
        <taxon>Bacilli</taxon>
        <taxon>Lactobacillales</taxon>
        <taxon>Streptococcaceae</taxon>
        <taxon>Streptococcus</taxon>
    </lineage>
</organism>
<name>A0AB35IYL2_STRSL</name>
<feature type="transmembrane region" description="Helical" evidence="1">
    <location>
        <begin position="55"/>
        <end position="76"/>
    </location>
</feature>
<feature type="transmembrane region" description="Helical" evidence="1">
    <location>
        <begin position="26"/>
        <end position="43"/>
    </location>
</feature>
<keyword evidence="1" id="KW-0472">Membrane</keyword>
<feature type="transmembrane region" description="Helical" evidence="1">
    <location>
        <begin position="99"/>
        <end position="119"/>
    </location>
</feature>
<sequence>MLILLITLIYLLTTLATIFLLPHMSVPILLFSLYVLPLIINFIGYKLKQLKCKTFLTFLLPTMSLLGYMVFAYVTVKSGTWTNFVNINTFSNSDMSVKVGMNLLSVSQLVFVTLLFYGVSLTTHFINKKISVNKGAKYA</sequence>
<evidence type="ECO:0000256" key="1">
    <source>
        <dbReference type="SAM" id="Phobius"/>
    </source>
</evidence>
<dbReference type="Proteomes" id="UP001212483">
    <property type="component" value="Unassembled WGS sequence"/>
</dbReference>
<accession>A0AB35IYL2</accession>
<dbReference type="EMBL" id="JAQMJO010000004">
    <property type="protein sequence ID" value="MDB8606135.1"/>
    <property type="molecule type" value="Genomic_DNA"/>
</dbReference>
<comment type="caution">
    <text evidence="2">The sequence shown here is derived from an EMBL/GenBank/DDBJ whole genome shotgun (WGS) entry which is preliminary data.</text>
</comment>
<protein>
    <submittedName>
        <fullName evidence="2">Msa family membrane protein</fullName>
    </submittedName>
</protein>
<gene>
    <name evidence="2" type="ORF">PNU22_06550</name>
</gene>
<keyword evidence="1" id="KW-0812">Transmembrane</keyword>
<dbReference type="RefSeq" id="WP_195187507.1">
    <property type="nucleotide sequence ID" value="NZ_JADMUM010000108.1"/>
</dbReference>
<dbReference type="NCBIfam" id="NF038270">
    <property type="entry name" value="membran_MsaC"/>
    <property type="match status" value="1"/>
</dbReference>